<dbReference type="PANTHER" id="PTHR44858:SF1">
    <property type="entry name" value="UDP-N-ACETYLGLUCOSAMINE--PEPTIDE N-ACETYLGLUCOSAMINYLTRANSFERASE SPINDLY-RELATED"/>
    <property type="match status" value="1"/>
</dbReference>
<evidence type="ECO:0000313" key="5">
    <source>
        <dbReference type="Proteomes" id="UP000029556"/>
    </source>
</evidence>
<gene>
    <name evidence="4" type="ORF">HMPREF2137_11090</name>
</gene>
<dbReference type="Pfam" id="PF13181">
    <property type="entry name" value="TPR_8"/>
    <property type="match status" value="1"/>
</dbReference>
<reference evidence="4 5" key="1">
    <citation type="submission" date="2014-07" db="EMBL/GenBank/DDBJ databases">
        <authorList>
            <person name="McCorrison J."/>
            <person name="Sanka R."/>
            <person name="Torralba M."/>
            <person name="Gillis M."/>
            <person name="Haft D.H."/>
            <person name="Methe B."/>
            <person name="Sutton G."/>
            <person name="Nelson K.E."/>
        </authorList>
    </citation>
    <scope>NUCLEOTIDE SEQUENCE [LARGE SCALE GENOMIC DNA]</scope>
    <source>
        <strain evidence="4 5">DNF00853</strain>
    </source>
</reference>
<protein>
    <recommendedName>
        <fullName evidence="6">Tetratricopeptide repeat protein</fullName>
    </recommendedName>
</protein>
<dbReference type="Pfam" id="PF13432">
    <property type="entry name" value="TPR_16"/>
    <property type="match status" value="1"/>
</dbReference>
<dbReference type="SMART" id="SM00028">
    <property type="entry name" value="TPR"/>
    <property type="match status" value="5"/>
</dbReference>
<evidence type="ECO:0008006" key="6">
    <source>
        <dbReference type="Google" id="ProtNLM"/>
    </source>
</evidence>
<feature type="compositionally biased region" description="Basic and acidic residues" evidence="3">
    <location>
        <begin position="12"/>
        <end position="24"/>
    </location>
</feature>
<dbReference type="GO" id="GO:0046813">
    <property type="term" value="P:receptor-mediated virion attachment to host cell"/>
    <property type="evidence" value="ECO:0007669"/>
    <property type="project" value="TreeGrafter"/>
</dbReference>
<dbReference type="InterPro" id="IPR011990">
    <property type="entry name" value="TPR-like_helical_dom_sf"/>
</dbReference>
<dbReference type="EMBL" id="JRNN01000086">
    <property type="protein sequence ID" value="KGF33524.1"/>
    <property type="molecule type" value="Genomic_DNA"/>
</dbReference>
<organism evidence="4 5">
    <name type="scientific">Hoylesella buccalis DNF00853</name>
    <dbReference type="NCBI Taxonomy" id="1401074"/>
    <lineage>
        <taxon>Bacteria</taxon>
        <taxon>Pseudomonadati</taxon>
        <taxon>Bacteroidota</taxon>
        <taxon>Bacteroidia</taxon>
        <taxon>Bacteroidales</taxon>
        <taxon>Prevotellaceae</taxon>
        <taxon>Hoylesella</taxon>
    </lineage>
</organism>
<sequence>MNFLKSLFGNKAENEEEKRREEERKNFDTLKYDGVRALQINQIEQALRCFSHALQLHDDLETRDYYSQALIRNNDLSGAYAQLQKLVEAEPDNLQIYLRMADVAYMMEDYVAMGNACEKAMLVDSENPHVLYRYAKACIGRDDLTNAIAMLTKAIMLNPEAYEAYLLRGETLLDSGDLDAADEDATHLLEQLADNEDVLVLKAHIEQKKGNKAEALTYYNKVIDVNPFSMVAFQERGPLRMELGDEQGGREDIEMAEKMAAQLAADQAQGVADEDVEQKVKQAYKNVDAYGIFSNP</sequence>
<dbReference type="OrthoDB" id="1523851at2"/>
<evidence type="ECO:0000256" key="2">
    <source>
        <dbReference type="ARBA" id="ARBA00022803"/>
    </source>
</evidence>
<dbReference type="Gene3D" id="1.25.40.10">
    <property type="entry name" value="Tetratricopeptide repeat domain"/>
    <property type="match status" value="2"/>
</dbReference>
<proteinExistence type="predicted"/>
<dbReference type="InterPro" id="IPR050498">
    <property type="entry name" value="Ycf3"/>
</dbReference>
<comment type="caution">
    <text evidence="4">The sequence shown here is derived from an EMBL/GenBank/DDBJ whole genome shotgun (WGS) entry which is preliminary data.</text>
</comment>
<dbReference type="AlphaFoldDB" id="A0A096BK32"/>
<keyword evidence="1" id="KW-0677">Repeat</keyword>
<dbReference type="RefSeq" id="WP_036874475.1">
    <property type="nucleotide sequence ID" value="NZ_JRNN01000086.1"/>
</dbReference>
<evidence type="ECO:0000256" key="3">
    <source>
        <dbReference type="SAM" id="MobiDB-lite"/>
    </source>
</evidence>
<accession>A0A096BK32</accession>
<dbReference type="PANTHER" id="PTHR44858">
    <property type="entry name" value="TETRATRICOPEPTIDE REPEAT PROTEIN 6"/>
    <property type="match status" value="1"/>
</dbReference>
<dbReference type="GO" id="GO:0009279">
    <property type="term" value="C:cell outer membrane"/>
    <property type="evidence" value="ECO:0007669"/>
    <property type="project" value="TreeGrafter"/>
</dbReference>
<dbReference type="InterPro" id="IPR019734">
    <property type="entry name" value="TPR_rpt"/>
</dbReference>
<feature type="region of interest" description="Disordered" evidence="3">
    <location>
        <begin position="1"/>
        <end position="24"/>
    </location>
</feature>
<keyword evidence="2" id="KW-0802">TPR repeat</keyword>
<evidence type="ECO:0000256" key="1">
    <source>
        <dbReference type="ARBA" id="ARBA00022737"/>
    </source>
</evidence>
<evidence type="ECO:0000313" key="4">
    <source>
        <dbReference type="EMBL" id="KGF33524.1"/>
    </source>
</evidence>
<name>A0A096BK32_9BACT</name>
<dbReference type="SUPFAM" id="SSF48452">
    <property type="entry name" value="TPR-like"/>
    <property type="match status" value="1"/>
</dbReference>
<dbReference type="Proteomes" id="UP000029556">
    <property type="component" value="Unassembled WGS sequence"/>
</dbReference>